<keyword evidence="2" id="KW-0813">Transport</keyword>
<dbReference type="RefSeq" id="WP_027893347.1">
    <property type="nucleotide sequence ID" value="NZ_BJXL01000010.1"/>
</dbReference>
<reference evidence="10 11" key="1">
    <citation type="submission" date="2019-07" db="EMBL/GenBank/DDBJ databases">
        <title>Whole genome shotgun sequence of Meiothermus hypogaeus NBRC 106114.</title>
        <authorList>
            <person name="Hosoyama A."/>
            <person name="Uohara A."/>
            <person name="Ohji S."/>
            <person name="Ichikawa N."/>
        </authorList>
    </citation>
    <scope>NUCLEOTIDE SEQUENCE [LARGE SCALE GENOMIC DNA]</scope>
    <source>
        <strain evidence="10 11">NBRC 106114</strain>
    </source>
</reference>
<keyword evidence="3" id="KW-1003">Cell membrane</keyword>
<evidence type="ECO:0000256" key="6">
    <source>
        <dbReference type="ARBA" id="ARBA00023136"/>
    </source>
</evidence>
<dbReference type="Proteomes" id="UP000321197">
    <property type="component" value="Unassembled WGS sequence"/>
</dbReference>
<keyword evidence="6 7" id="KW-0472">Membrane</keyword>
<evidence type="ECO:0000259" key="8">
    <source>
        <dbReference type="Pfam" id="PF02687"/>
    </source>
</evidence>
<keyword evidence="4 7" id="KW-0812">Transmembrane</keyword>
<evidence type="ECO:0000256" key="4">
    <source>
        <dbReference type="ARBA" id="ARBA00022692"/>
    </source>
</evidence>
<dbReference type="InterPro" id="IPR003838">
    <property type="entry name" value="ABC3_permease_C"/>
</dbReference>
<organism evidence="10 11">
    <name type="scientific">Meiothermus hypogaeus NBRC 106114</name>
    <dbReference type="NCBI Taxonomy" id="1227553"/>
    <lineage>
        <taxon>Bacteria</taxon>
        <taxon>Thermotogati</taxon>
        <taxon>Deinococcota</taxon>
        <taxon>Deinococci</taxon>
        <taxon>Thermales</taxon>
        <taxon>Thermaceae</taxon>
        <taxon>Meiothermus</taxon>
    </lineage>
</organism>
<feature type="transmembrane region" description="Helical" evidence="7">
    <location>
        <begin position="15"/>
        <end position="35"/>
    </location>
</feature>
<dbReference type="EMBL" id="BJXL01000010">
    <property type="protein sequence ID" value="GEM82402.1"/>
    <property type="molecule type" value="Genomic_DNA"/>
</dbReference>
<evidence type="ECO:0000256" key="3">
    <source>
        <dbReference type="ARBA" id="ARBA00022475"/>
    </source>
</evidence>
<sequence>MYVALHNLLHDRLRFALNVLGVALAVMLVLFLLGLEQGLRLQVTAYLRQAPGSIAVTQAGVDSFGGGSSLLPPGLEEDLRQVPGVAKVVPVLTQTAIFDLHDKKIFAFLIGYDPALGGGPWRIGEGREPRERGEVVFDRVLARLHGVRVGDTVEVQGQKFPVVGLSEGTASWMTALVFVRKADLESYLLTPGLSSLALVTPAPGVAPEALRARLKGLPGVEVWLKSELIESDLRLYQAFFKPVRLMSLIAFLVGTLVVGLVIYSATVERQREYGVLKALGARNARLYGLVLAQALAVAALGSLSGILLGFAAARLVLALRPQILVALEPGVVGLTLLTGLFMALLAAWLPARLVAGLAPAEVFRR</sequence>
<evidence type="ECO:0000313" key="11">
    <source>
        <dbReference type="Proteomes" id="UP000321197"/>
    </source>
</evidence>
<dbReference type="PANTHER" id="PTHR43738">
    <property type="entry name" value="ABC TRANSPORTER, MEMBRANE PROTEIN"/>
    <property type="match status" value="1"/>
</dbReference>
<evidence type="ECO:0000259" key="9">
    <source>
        <dbReference type="Pfam" id="PF12704"/>
    </source>
</evidence>
<protein>
    <submittedName>
        <fullName evidence="10">Glutamine ABC transporter permease</fullName>
    </submittedName>
</protein>
<feature type="transmembrane region" description="Helical" evidence="7">
    <location>
        <begin position="245"/>
        <end position="266"/>
    </location>
</feature>
<evidence type="ECO:0000256" key="1">
    <source>
        <dbReference type="ARBA" id="ARBA00004651"/>
    </source>
</evidence>
<proteinExistence type="predicted"/>
<dbReference type="AlphaFoldDB" id="A0A511R0R8"/>
<feature type="domain" description="MacB-like periplasmic core" evidence="9">
    <location>
        <begin position="16"/>
        <end position="215"/>
    </location>
</feature>
<dbReference type="GO" id="GO:0005886">
    <property type="term" value="C:plasma membrane"/>
    <property type="evidence" value="ECO:0007669"/>
    <property type="project" value="UniProtKB-SubCell"/>
</dbReference>
<comment type="subcellular location">
    <subcellularLocation>
        <location evidence="1">Cell membrane</location>
        <topology evidence="1">Multi-pass membrane protein</topology>
    </subcellularLocation>
</comment>
<feature type="transmembrane region" description="Helical" evidence="7">
    <location>
        <begin position="286"/>
        <end position="311"/>
    </location>
</feature>
<dbReference type="PANTHER" id="PTHR43738:SF1">
    <property type="entry name" value="HEMIN TRANSPORT SYSTEM PERMEASE PROTEIN HRTB-RELATED"/>
    <property type="match status" value="1"/>
</dbReference>
<dbReference type="InterPro" id="IPR025857">
    <property type="entry name" value="MacB_PCD"/>
</dbReference>
<dbReference type="InterPro" id="IPR051125">
    <property type="entry name" value="ABC-4/HrtB_transporter"/>
</dbReference>
<dbReference type="Pfam" id="PF02687">
    <property type="entry name" value="FtsX"/>
    <property type="match status" value="1"/>
</dbReference>
<dbReference type="OrthoDB" id="135892at2"/>
<keyword evidence="5 7" id="KW-1133">Transmembrane helix</keyword>
<evidence type="ECO:0000313" key="10">
    <source>
        <dbReference type="EMBL" id="GEM82402.1"/>
    </source>
</evidence>
<evidence type="ECO:0000256" key="5">
    <source>
        <dbReference type="ARBA" id="ARBA00022989"/>
    </source>
</evidence>
<dbReference type="Pfam" id="PF12704">
    <property type="entry name" value="MacB_PCD"/>
    <property type="match status" value="1"/>
</dbReference>
<evidence type="ECO:0000256" key="2">
    <source>
        <dbReference type="ARBA" id="ARBA00022448"/>
    </source>
</evidence>
<accession>A0A511R0R8</accession>
<evidence type="ECO:0000256" key="7">
    <source>
        <dbReference type="SAM" id="Phobius"/>
    </source>
</evidence>
<comment type="caution">
    <text evidence="10">The sequence shown here is derived from an EMBL/GenBank/DDBJ whole genome shotgun (WGS) entry which is preliminary data.</text>
</comment>
<feature type="domain" description="ABC3 transporter permease C-terminal" evidence="8">
    <location>
        <begin position="245"/>
        <end position="357"/>
    </location>
</feature>
<name>A0A511R0R8_9DEIN</name>
<feature type="transmembrane region" description="Helical" evidence="7">
    <location>
        <begin position="323"/>
        <end position="349"/>
    </location>
</feature>
<gene>
    <name evidence="10" type="ORF">MHY01S_05680</name>
</gene>